<accession>A0A9P1KIP0</accession>
<evidence type="ECO:0000313" key="2">
    <source>
        <dbReference type="EMBL" id="CDM96225.1"/>
    </source>
</evidence>
<dbReference type="Proteomes" id="UP000032946">
    <property type="component" value="Chromosome"/>
</dbReference>
<dbReference type="EMBL" id="FO818640">
    <property type="protein sequence ID" value="CDM96225.1"/>
    <property type="molecule type" value="Genomic_DNA"/>
</dbReference>
<dbReference type="RefSeq" id="WP_008050006.1">
    <property type="nucleotide sequence ID" value="NZ_FO818640.1"/>
</dbReference>
<gene>
    <name evidence="2" type="ORF">ARTHRO_40631</name>
</gene>
<dbReference type="InterPro" id="IPR002716">
    <property type="entry name" value="PIN_dom"/>
</dbReference>
<organism evidence="2 3">
    <name type="scientific">Limnospira indica PCC 8005</name>
    <dbReference type="NCBI Taxonomy" id="376219"/>
    <lineage>
        <taxon>Bacteria</taxon>
        <taxon>Bacillati</taxon>
        <taxon>Cyanobacteriota</taxon>
        <taxon>Cyanophyceae</taxon>
        <taxon>Oscillatoriophycideae</taxon>
        <taxon>Oscillatoriales</taxon>
        <taxon>Sirenicapillariaceae</taxon>
        <taxon>Limnospira</taxon>
    </lineage>
</organism>
<proteinExistence type="predicted"/>
<name>A0A9P1KIP0_9CYAN</name>
<keyword evidence="3" id="KW-1185">Reference proteome</keyword>
<dbReference type="Pfam" id="PF01850">
    <property type="entry name" value="PIN"/>
    <property type="match status" value="1"/>
</dbReference>
<feature type="domain" description="PIN" evidence="1">
    <location>
        <begin position="2"/>
        <end position="118"/>
    </location>
</feature>
<dbReference type="SUPFAM" id="SSF88723">
    <property type="entry name" value="PIN domain-like"/>
    <property type="match status" value="1"/>
</dbReference>
<evidence type="ECO:0000259" key="1">
    <source>
        <dbReference type="Pfam" id="PF01850"/>
    </source>
</evidence>
<dbReference type="InterPro" id="IPR029060">
    <property type="entry name" value="PIN-like_dom_sf"/>
</dbReference>
<reference evidence="2 3" key="1">
    <citation type="submission" date="2014-02" db="EMBL/GenBank/DDBJ databases">
        <authorList>
            <person name="Genoscope - CEA"/>
        </authorList>
    </citation>
    <scope>NUCLEOTIDE SEQUENCE [LARGE SCALE GENOMIC DNA]</scope>
    <source>
        <strain evidence="2 3">PCC 8005</strain>
    </source>
</reference>
<protein>
    <recommendedName>
        <fullName evidence="1">PIN domain-containing protein</fullName>
    </recommendedName>
</protein>
<dbReference type="Gene3D" id="3.40.50.1010">
    <property type="entry name" value="5'-nuclease"/>
    <property type="match status" value="1"/>
</dbReference>
<sequence length="138" mass="16139">MIIVDTGFWVALANKNDNYHEAAKQTFSQYHEPLITTWCVVTETCYFLQTRRGVQASVTFISAISEGLFQVFEIKPNQITRLKYLMNKYRDVPMDLADASLVLLAEEYKTGRILSLDVKDFSIYQWNNNNYFENLFRS</sequence>
<evidence type="ECO:0000313" key="3">
    <source>
        <dbReference type="Proteomes" id="UP000032946"/>
    </source>
</evidence>
<dbReference type="AlphaFoldDB" id="A0A9P1KIP0"/>